<comment type="caution">
    <text evidence="1">The sequence shown here is derived from an EMBL/GenBank/DDBJ whole genome shotgun (WGS) entry which is preliminary data.</text>
</comment>
<evidence type="ECO:0000313" key="2">
    <source>
        <dbReference type="Proteomes" id="UP000036987"/>
    </source>
</evidence>
<dbReference type="OMA" id="TMVEMES"/>
<keyword evidence="2" id="KW-1185">Reference proteome</keyword>
<dbReference type="EMBL" id="LFYR01001623">
    <property type="protein sequence ID" value="KMZ60253.1"/>
    <property type="molecule type" value="Genomic_DNA"/>
</dbReference>
<gene>
    <name evidence="1" type="ORF">ZOSMA_5G01180</name>
</gene>
<name>A0A0K9NUE8_ZOSMR</name>
<protein>
    <submittedName>
        <fullName evidence="1">Uncharacterized protein</fullName>
    </submittedName>
</protein>
<dbReference type="PANTHER" id="PTHR36310:SF1">
    <property type="entry name" value="CYCLIN-DEPENDENT PROTEIN KINASE INHIBITOR SMR11"/>
    <property type="match status" value="1"/>
</dbReference>
<reference evidence="2" key="1">
    <citation type="journal article" date="2016" name="Nature">
        <title>The genome of the seagrass Zostera marina reveals angiosperm adaptation to the sea.</title>
        <authorList>
            <person name="Olsen J.L."/>
            <person name="Rouze P."/>
            <person name="Verhelst B."/>
            <person name="Lin Y.-C."/>
            <person name="Bayer T."/>
            <person name="Collen J."/>
            <person name="Dattolo E."/>
            <person name="De Paoli E."/>
            <person name="Dittami S."/>
            <person name="Maumus F."/>
            <person name="Michel G."/>
            <person name="Kersting A."/>
            <person name="Lauritano C."/>
            <person name="Lohaus R."/>
            <person name="Toepel M."/>
            <person name="Tonon T."/>
            <person name="Vanneste K."/>
            <person name="Amirebrahimi M."/>
            <person name="Brakel J."/>
            <person name="Bostroem C."/>
            <person name="Chovatia M."/>
            <person name="Grimwood J."/>
            <person name="Jenkins J.W."/>
            <person name="Jueterbock A."/>
            <person name="Mraz A."/>
            <person name="Stam W.T."/>
            <person name="Tice H."/>
            <person name="Bornberg-Bauer E."/>
            <person name="Green P.J."/>
            <person name="Pearson G.A."/>
            <person name="Procaccini G."/>
            <person name="Duarte C.M."/>
            <person name="Schmutz J."/>
            <person name="Reusch T.B.H."/>
            <person name="Van de Peer Y."/>
        </authorList>
    </citation>
    <scope>NUCLEOTIDE SEQUENCE [LARGE SCALE GENOMIC DNA]</scope>
    <source>
        <strain evidence="2">cv. Finnish</strain>
    </source>
</reference>
<dbReference type="InterPro" id="IPR038971">
    <property type="entry name" value="SMR11/SMR16"/>
</dbReference>
<evidence type="ECO:0000313" key="1">
    <source>
        <dbReference type="EMBL" id="KMZ60253.1"/>
    </source>
</evidence>
<dbReference type="OrthoDB" id="777328at2759"/>
<organism evidence="1 2">
    <name type="scientific">Zostera marina</name>
    <name type="common">Eelgrass</name>
    <dbReference type="NCBI Taxonomy" id="29655"/>
    <lineage>
        <taxon>Eukaryota</taxon>
        <taxon>Viridiplantae</taxon>
        <taxon>Streptophyta</taxon>
        <taxon>Embryophyta</taxon>
        <taxon>Tracheophyta</taxon>
        <taxon>Spermatophyta</taxon>
        <taxon>Magnoliopsida</taxon>
        <taxon>Liliopsida</taxon>
        <taxon>Zosteraceae</taxon>
        <taxon>Zostera</taxon>
    </lineage>
</organism>
<dbReference type="PANTHER" id="PTHR36310">
    <property type="entry name" value="CYCLIN-DEPENDENT PROTEIN KINASE INHIBITOR SMR11"/>
    <property type="match status" value="1"/>
</dbReference>
<accession>A0A0K9NUE8</accession>
<dbReference type="Proteomes" id="UP000036987">
    <property type="component" value="Unassembled WGS sequence"/>
</dbReference>
<proteinExistence type="predicted"/>
<sequence>MGRCYKICDEELCVTPVECVFDAFSPCKEEPRLPLLKPKKTIATEVFLMEFEPIRRQLNFDLCSNDVKQETEMEIDGDGDCILVEEERFVEAIYKSVVDSILSAPKLQEEEANEPKTPTDLDLLSGVPDCCPGAPVRVCPKSRNFPSDICRKLEF</sequence>
<dbReference type="AlphaFoldDB" id="A0A0K9NUE8"/>